<accession>A0A0F7SG55</accession>
<feature type="region of interest" description="Disordered" evidence="1">
    <location>
        <begin position="719"/>
        <end position="750"/>
    </location>
</feature>
<feature type="compositionally biased region" description="Low complexity" evidence="1">
    <location>
        <begin position="606"/>
        <end position="624"/>
    </location>
</feature>
<name>A0A0F7SG55_PHARH</name>
<feature type="compositionally biased region" description="Polar residues" evidence="1">
    <location>
        <begin position="719"/>
        <end position="742"/>
    </location>
</feature>
<evidence type="ECO:0000256" key="1">
    <source>
        <dbReference type="SAM" id="MobiDB-lite"/>
    </source>
</evidence>
<organism evidence="2">
    <name type="scientific">Phaffia rhodozyma</name>
    <name type="common">Yeast</name>
    <name type="synonym">Xanthophyllomyces dendrorhous</name>
    <dbReference type="NCBI Taxonomy" id="264483"/>
    <lineage>
        <taxon>Eukaryota</taxon>
        <taxon>Fungi</taxon>
        <taxon>Dikarya</taxon>
        <taxon>Basidiomycota</taxon>
        <taxon>Agaricomycotina</taxon>
        <taxon>Tremellomycetes</taxon>
        <taxon>Cystofilobasidiales</taxon>
        <taxon>Mrakiaceae</taxon>
        <taxon>Phaffia</taxon>
    </lineage>
</organism>
<evidence type="ECO:0000313" key="2">
    <source>
        <dbReference type="EMBL" id="CDZ97836.1"/>
    </source>
</evidence>
<feature type="region of interest" description="Disordered" evidence="1">
    <location>
        <begin position="439"/>
        <end position="490"/>
    </location>
</feature>
<reference evidence="2" key="1">
    <citation type="submission" date="2014-08" db="EMBL/GenBank/DDBJ databases">
        <authorList>
            <person name="Sharma Rahul"/>
            <person name="Thines Marco"/>
        </authorList>
    </citation>
    <scope>NUCLEOTIDE SEQUENCE</scope>
</reference>
<sequence>MLTGGRLQKKSTRGTENPYPDRHVIPYTGPFFEPPTERPLLLAPQSQTTKDHQSLASMAHPPTSYNQKYNAVPATSHSRSRSAGLVYGGIGESPVSRHSSDINSNRSGSFTTTRGKIKEGILASLRDIQSFGSGSGGDDGPESVISHGISSISSPIIPPPEEDFDHRTRTGTPHGYRIWITPGQESYAYAPEAHPVTTSSSSSREYSPDFFIPLSFPHPDQQFSPYMFISDPMSPAKPDSKFIPTRSAPPPIAPVFERPLPAKVFSKAHITPPLQPALPFSHQHPRLRPSGAGSLKSISVPNLRSTAAQQASSSEISNTSDRRVEAYQAAGTCSSFTFPKPKLQPFLITPPTSPNVSQVLTDSTSSHALAQKRLARKPVLREDVDLDLQKVRSTDEAADVKALRECAARDKERNEWAQLARKRGMSRSITSVGGILTRTKSASRRDRKDSGIGSSVRTGSIDILRTPREKEEWSKGGSEEEEARRPRNGRVIHVARSIPLFDPPSVPPPLPPVNAPNFTLPNPPDSTDLAAFRPPITDTNSYITPSARLEEIGLAISPTESSFSLTSSQNPISVEYGKTTRRPSINSQPRSSLQAWYRRFPPPGASPTAESPSSTSSAPGIAGSNSNVPRESWQKHLVTRSEPPFAFTPSLLEFTQAEDVDNGEDNQKASFSADEERDQERPVLGPRLSTRTVAQRLANSSPEKNLRVVEGMFFKPISPNQSTGSLQSNESASSSPDLQKNSPVDDDSIGRARSSLSTLFTMKGRGNQSHQSIVPLGAAIMNNSDESRPTLHRVDSLRSRALVCRRLSRHSLRAELGEPDDASQEILSPTMMDAFPTPPPSLLHKDSYTSQSSYTTARPSIRPTPSSASVFDWAGLADVETGDSRFTNTGTGIGLGMGMGTDVYQGRVSTEQSSLEIPPLQSWESFTSEASFVTAQQN</sequence>
<dbReference type="AlphaFoldDB" id="A0A0F7SG55"/>
<feature type="compositionally biased region" description="Polar residues" evidence="1">
    <location>
        <begin position="101"/>
        <end position="111"/>
    </location>
</feature>
<feature type="region of interest" description="Disordered" evidence="1">
    <location>
        <begin position="597"/>
        <end position="637"/>
    </location>
</feature>
<protein>
    <submittedName>
        <fullName evidence="2">Uncharacterized protein</fullName>
    </submittedName>
</protein>
<feature type="compositionally biased region" description="Basic and acidic residues" evidence="1">
    <location>
        <begin position="465"/>
        <end position="485"/>
    </location>
</feature>
<feature type="region of interest" description="Disordered" evidence="1">
    <location>
        <begin position="275"/>
        <end position="297"/>
    </location>
</feature>
<feature type="region of interest" description="Disordered" evidence="1">
    <location>
        <begin position="657"/>
        <end position="702"/>
    </location>
</feature>
<feature type="compositionally biased region" description="Polar residues" evidence="1">
    <location>
        <begin position="689"/>
        <end position="702"/>
    </location>
</feature>
<feature type="region of interest" description="Disordered" evidence="1">
    <location>
        <begin position="91"/>
        <end position="111"/>
    </location>
</feature>
<dbReference type="EMBL" id="LN483249">
    <property type="protein sequence ID" value="CDZ97836.1"/>
    <property type="molecule type" value="Genomic_DNA"/>
</dbReference>
<feature type="compositionally biased region" description="Polar residues" evidence="1">
    <location>
        <begin position="63"/>
        <end position="77"/>
    </location>
</feature>
<feature type="region of interest" description="Disordered" evidence="1">
    <location>
        <begin position="1"/>
        <end position="77"/>
    </location>
</feature>
<proteinExistence type="predicted"/>